<dbReference type="Gene3D" id="3.20.20.210">
    <property type="match status" value="1"/>
</dbReference>
<gene>
    <name evidence="2" type="ORF">H9Q79_12365</name>
</gene>
<dbReference type="InterPro" id="IPR000257">
    <property type="entry name" value="Uroporphyrinogen_deCOase"/>
</dbReference>
<evidence type="ECO:0000313" key="2">
    <source>
        <dbReference type="EMBL" id="QNM07707.1"/>
    </source>
</evidence>
<dbReference type="AlphaFoldDB" id="A0A7G9GA75"/>
<dbReference type="RefSeq" id="WP_249328402.1">
    <property type="nucleotide sequence ID" value="NZ_CP060635.1"/>
</dbReference>
<dbReference type="KEGG" id="whj:H9Q79_12365"/>
<protein>
    <submittedName>
        <fullName evidence="2">Uroporphyrinogen decarboxylase family protein</fullName>
    </submittedName>
</protein>
<dbReference type="EMBL" id="CP060635">
    <property type="protein sequence ID" value="QNM07707.1"/>
    <property type="molecule type" value="Genomic_DNA"/>
</dbReference>
<dbReference type="Pfam" id="PF01208">
    <property type="entry name" value="URO-D"/>
    <property type="match status" value="1"/>
</dbReference>
<dbReference type="GO" id="GO:0004853">
    <property type="term" value="F:uroporphyrinogen decarboxylase activity"/>
    <property type="evidence" value="ECO:0007669"/>
    <property type="project" value="InterPro"/>
</dbReference>
<dbReference type="PANTHER" id="PTHR47099:SF1">
    <property type="entry name" value="METHYLCOBAMIDE:COM METHYLTRANSFERASE MTBA"/>
    <property type="match status" value="1"/>
</dbReference>
<dbReference type="Proteomes" id="UP000515860">
    <property type="component" value="Chromosome"/>
</dbReference>
<dbReference type="PANTHER" id="PTHR47099">
    <property type="entry name" value="METHYLCOBAMIDE:COM METHYLTRANSFERASE MTBA"/>
    <property type="match status" value="1"/>
</dbReference>
<dbReference type="InterPro" id="IPR038071">
    <property type="entry name" value="UROD/MetE-like_sf"/>
</dbReference>
<evidence type="ECO:0000259" key="1">
    <source>
        <dbReference type="Pfam" id="PF01208"/>
    </source>
</evidence>
<evidence type="ECO:0000313" key="3">
    <source>
        <dbReference type="Proteomes" id="UP000515860"/>
    </source>
</evidence>
<dbReference type="GO" id="GO:0006779">
    <property type="term" value="P:porphyrin-containing compound biosynthetic process"/>
    <property type="evidence" value="ECO:0007669"/>
    <property type="project" value="InterPro"/>
</dbReference>
<keyword evidence="3" id="KW-1185">Reference proteome</keyword>
<feature type="domain" description="Uroporphyrinogen decarboxylase (URO-D)" evidence="1">
    <location>
        <begin position="3"/>
        <end position="336"/>
    </location>
</feature>
<dbReference type="SUPFAM" id="SSF51726">
    <property type="entry name" value="UROD/MetE-like"/>
    <property type="match status" value="1"/>
</dbReference>
<dbReference type="InterPro" id="IPR052024">
    <property type="entry name" value="Methanogen_methyltrans"/>
</dbReference>
<organism evidence="2 3">
    <name type="scientific">Wansuia hejianensis</name>
    <dbReference type="NCBI Taxonomy" id="2763667"/>
    <lineage>
        <taxon>Bacteria</taxon>
        <taxon>Bacillati</taxon>
        <taxon>Bacillota</taxon>
        <taxon>Clostridia</taxon>
        <taxon>Lachnospirales</taxon>
        <taxon>Lachnospiraceae</taxon>
        <taxon>Wansuia</taxon>
    </lineage>
</organism>
<name>A0A7G9GA75_9FIRM</name>
<reference evidence="2 3" key="1">
    <citation type="submission" date="2020-08" db="EMBL/GenBank/DDBJ databases">
        <authorList>
            <person name="Liu C."/>
            <person name="Sun Q."/>
        </authorList>
    </citation>
    <scope>NUCLEOTIDE SEQUENCE [LARGE SCALE GENOMIC DNA]</scope>
    <source>
        <strain evidence="2 3">NSJ-29</strain>
    </source>
</reference>
<accession>A0A7G9GA75</accession>
<sequence>MNSRERIMAVLAGEKPDMTPIFPKIAFANVLACEGMTVREYMTDPKCMAAACVSAYRKFGWDGVALHTDISSEGKALGTIYEQPENTPGILKEYLLKDLSETDKVKVPDPYTTESMRTVVEAVSLVKKEIGDEAYILGWTNGPLNVAGQVYNLDELLVSLLEEPEEVHRLLEKCTEVSCAYAAAMIEAGADMIAYGHATASQNVISRDCYLEFALPYEKRLVQSIHEHGAKALTHICGNIENIVDAIAQNGSDVVDFDHVCDIDRLRERMPDKIYRGNIDPALFAMGTEGEIREAVKRLLAQKGAEEKFFLGSGCEINLNTPVGNLKAFTEAGRKYGKK</sequence>
<proteinExistence type="predicted"/>
<dbReference type="CDD" id="cd03465">
    <property type="entry name" value="URO-D_like"/>
    <property type="match status" value="1"/>
</dbReference>